<keyword evidence="2" id="KW-1185">Reference proteome</keyword>
<accession>A0AAV4V885</accession>
<dbReference type="EMBL" id="BPLR01014087">
    <property type="protein sequence ID" value="GIY66170.1"/>
    <property type="molecule type" value="Genomic_DNA"/>
</dbReference>
<reference evidence="1 2" key="1">
    <citation type="submission" date="2021-06" db="EMBL/GenBank/DDBJ databases">
        <title>Caerostris extrusa draft genome.</title>
        <authorList>
            <person name="Kono N."/>
            <person name="Arakawa K."/>
        </authorList>
    </citation>
    <scope>NUCLEOTIDE SEQUENCE [LARGE SCALE GENOMIC DNA]</scope>
</reference>
<evidence type="ECO:0000313" key="2">
    <source>
        <dbReference type="Proteomes" id="UP001054945"/>
    </source>
</evidence>
<dbReference type="AlphaFoldDB" id="A0AAV4V885"/>
<gene>
    <name evidence="1" type="ORF">CEXT_513011</name>
</gene>
<protein>
    <submittedName>
        <fullName evidence="1">Uncharacterized protein</fullName>
    </submittedName>
</protein>
<name>A0AAV4V885_CAEEX</name>
<evidence type="ECO:0000313" key="1">
    <source>
        <dbReference type="EMBL" id="GIY66170.1"/>
    </source>
</evidence>
<comment type="caution">
    <text evidence="1">The sequence shown here is derived from an EMBL/GenBank/DDBJ whole genome shotgun (WGS) entry which is preliminary data.</text>
</comment>
<organism evidence="1 2">
    <name type="scientific">Caerostris extrusa</name>
    <name type="common">Bark spider</name>
    <name type="synonym">Caerostris bankana</name>
    <dbReference type="NCBI Taxonomy" id="172846"/>
    <lineage>
        <taxon>Eukaryota</taxon>
        <taxon>Metazoa</taxon>
        <taxon>Ecdysozoa</taxon>
        <taxon>Arthropoda</taxon>
        <taxon>Chelicerata</taxon>
        <taxon>Arachnida</taxon>
        <taxon>Araneae</taxon>
        <taxon>Araneomorphae</taxon>
        <taxon>Entelegynae</taxon>
        <taxon>Araneoidea</taxon>
        <taxon>Araneidae</taxon>
        <taxon>Caerostris</taxon>
    </lineage>
</organism>
<dbReference type="Proteomes" id="UP001054945">
    <property type="component" value="Unassembled WGS sequence"/>
</dbReference>
<proteinExistence type="predicted"/>
<sequence>MFHKSIVIQWDLFVSCTVLEKPSVLHQAIKLRRTTLLESYGERRCWKVTANDVAGKLRRTTLLESYGERRCWKVTANDVAGKLRRTTLLEKVTAKDVAGKVTANDVAGKLRRTTLLESYGERRYEFVI</sequence>